<dbReference type="PANTHER" id="PTHR21716:SF53">
    <property type="entry name" value="PERMEASE PERM-RELATED"/>
    <property type="match status" value="1"/>
</dbReference>
<keyword evidence="4" id="KW-1003">Cell membrane</keyword>
<evidence type="ECO:0000256" key="9">
    <source>
        <dbReference type="SAM" id="Phobius"/>
    </source>
</evidence>
<evidence type="ECO:0000256" key="5">
    <source>
        <dbReference type="ARBA" id="ARBA00022692"/>
    </source>
</evidence>
<dbReference type="PANTHER" id="PTHR21716">
    <property type="entry name" value="TRANSMEMBRANE PROTEIN"/>
    <property type="match status" value="1"/>
</dbReference>
<evidence type="ECO:0000313" key="11">
    <source>
        <dbReference type="Proteomes" id="UP000199632"/>
    </source>
</evidence>
<dbReference type="EMBL" id="FNQB01000002">
    <property type="protein sequence ID" value="SDZ28729.1"/>
    <property type="molecule type" value="Genomic_DNA"/>
</dbReference>
<dbReference type="AlphaFoldDB" id="A0A1H3RUW7"/>
<name>A0A1H3RUW7_9ACTN</name>
<reference evidence="11" key="1">
    <citation type="submission" date="2016-10" db="EMBL/GenBank/DDBJ databases">
        <authorList>
            <person name="Varghese N."/>
            <person name="Submissions S."/>
        </authorList>
    </citation>
    <scope>NUCLEOTIDE SEQUENCE [LARGE SCALE GENOMIC DNA]</scope>
    <source>
        <strain evidence="11">DSM 44718</strain>
    </source>
</reference>
<feature type="transmembrane region" description="Helical" evidence="9">
    <location>
        <begin position="351"/>
        <end position="378"/>
    </location>
</feature>
<feature type="transmembrane region" description="Helical" evidence="9">
    <location>
        <begin position="252"/>
        <end position="273"/>
    </location>
</feature>
<comment type="subcellular location">
    <subcellularLocation>
        <location evidence="1">Cell membrane</location>
        <topology evidence="1">Multi-pass membrane protein</topology>
    </subcellularLocation>
</comment>
<gene>
    <name evidence="10" type="ORF">SAMN05421684_4173</name>
</gene>
<dbReference type="GO" id="GO:0055085">
    <property type="term" value="P:transmembrane transport"/>
    <property type="evidence" value="ECO:0007669"/>
    <property type="project" value="TreeGrafter"/>
</dbReference>
<feature type="transmembrane region" description="Helical" evidence="9">
    <location>
        <begin position="58"/>
        <end position="76"/>
    </location>
</feature>
<feature type="transmembrane region" description="Helical" evidence="9">
    <location>
        <begin position="82"/>
        <end position="103"/>
    </location>
</feature>
<feature type="transmembrane region" description="Helical" evidence="9">
    <location>
        <begin position="279"/>
        <end position="297"/>
    </location>
</feature>
<keyword evidence="11" id="KW-1185">Reference proteome</keyword>
<dbReference type="STRING" id="137265.SAMN05421684_4173"/>
<evidence type="ECO:0000256" key="8">
    <source>
        <dbReference type="SAM" id="MobiDB-lite"/>
    </source>
</evidence>
<dbReference type="Proteomes" id="UP000199632">
    <property type="component" value="Unassembled WGS sequence"/>
</dbReference>
<proteinExistence type="inferred from homology"/>
<evidence type="ECO:0000256" key="1">
    <source>
        <dbReference type="ARBA" id="ARBA00004651"/>
    </source>
</evidence>
<keyword evidence="3" id="KW-0813">Transport</keyword>
<dbReference type="GO" id="GO:0005886">
    <property type="term" value="C:plasma membrane"/>
    <property type="evidence" value="ECO:0007669"/>
    <property type="project" value="UniProtKB-SubCell"/>
</dbReference>
<feature type="transmembrane region" description="Helical" evidence="9">
    <location>
        <begin position="115"/>
        <end position="137"/>
    </location>
</feature>
<keyword evidence="5 9" id="KW-0812">Transmembrane</keyword>
<dbReference type="RefSeq" id="WP_239083814.1">
    <property type="nucleotide sequence ID" value="NZ_BOND01000020.1"/>
</dbReference>
<sequence length="434" mass="44740">MSWASEARARARNRLIAARLAAPPPFTPDGAGSQPILVQRRPTLDDGLPRGVRTAAAWAWRAIAVVVAAYLLLKIIGMLSIVVIPVAIAVLLAALFEPAAAALRARGMNRSVAAALVLVSALLAVFGGLGLIVWTFISQLDELATQVREGIVTIEDWLARGPLAISEGQLSDAVAALQQKVTENQGAVASGALTTATTVGELLTGFFLVLFTLFFFLRDGAQIWHFVCRLVPRSARWRTARAGHYAWHSLVSYVRATVFVAFVDAVGIGIGLLVLRVPLALPLAALVFLTAFIPVVGATVSGVVAVLVALVANGPVAALIVLAIVIAVQQLEGNVLQPMIMGRAVSLHPLAVLLAIATGIVVAGVVGGLVAIPILAVANTAIRYLLDHPAGDPTPDDGSGDGDGDGVPAGGSVGERVGTFAGLPGAAAVDRSDA</sequence>
<feature type="transmembrane region" description="Helical" evidence="9">
    <location>
        <begin position="206"/>
        <end position="231"/>
    </location>
</feature>
<organism evidence="10 11">
    <name type="scientific">Asanoa ishikariensis</name>
    <dbReference type="NCBI Taxonomy" id="137265"/>
    <lineage>
        <taxon>Bacteria</taxon>
        <taxon>Bacillati</taxon>
        <taxon>Actinomycetota</taxon>
        <taxon>Actinomycetes</taxon>
        <taxon>Micromonosporales</taxon>
        <taxon>Micromonosporaceae</taxon>
        <taxon>Asanoa</taxon>
    </lineage>
</organism>
<keyword evidence="7 9" id="KW-0472">Membrane</keyword>
<evidence type="ECO:0000256" key="3">
    <source>
        <dbReference type="ARBA" id="ARBA00022448"/>
    </source>
</evidence>
<feature type="compositionally biased region" description="Acidic residues" evidence="8">
    <location>
        <begin position="394"/>
        <end position="404"/>
    </location>
</feature>
<evidence type="ECO:0000256" key="2">
    <source>
        <dbReference type="ARBA" id="ARBA00009773"/>
    </source>
</evidence>
<evidence type="ECO:0000256" key="6">
    <source>
        <dbReference type="ARBA" id="ARBA00022989"/>
    </source>
</evidence>
<dbReference type="Pfam" id="PF01594">
    <property type="entry name" value="AI-2E_transport"/>
    <property type="match status" value="1"/>
</dbReference>
<evidence type="ECO:0000313" key="10">
    <source>
        <dbReference type="EMBL" id="SDZ28729.1"/>
    </source>
</evidence>
<protein>
    <submittedName>
        <fullName evidence="10">Predicted PurR-regulated permease PerM</fullName>
    </submittedName>
</protein>
<comment type="similarity">
    <text evidence="2">Belongs to the autoinducer-2 exporter (AI-2E) (TC 2.A.86) family.</text>
</comment>
<feature type="region of interest" description="Disordered" evidence="8">
    <location>
        <begin position="390"/>
        <end position="419"/>
    </location>
</feature>
<evidence type="ECO:0000256" key="7">
    <source>
        <dbReference type="ARBA" id="ARBA00023136"/>
    </source>
</evidence>
<accession>A0A1H3RUW7</accession>
<dbReference type="InterPro" id="IPR002549">
    <property type="entry name" value="AI-2E-like"/>
</dbReference>
<evidence type="ECO:0000256" key="4">
    <source>
        <dbReference type="ARBA" id="ARBA00022475"/>
    </source>
</evidence>
<keyword evidence="6 9" id="KW-1133">Transmembrane helix</keyword>
<feature type="transmembrane region" description="Helical" evidence="9">
    <location>
        <begin position="304"/>
        <end position="331"/>
    </location>
</feature>